<evidence type="ECO:0000256" key="6">
    <source>
        <dbReference type="ARBA" id="ARBA00022692"/>
    </source>
</evidence>
<name>A0A318KFK8_9FIRM</name>
<evidence type="ECO:0000313" key="11">
    <source>
        <dbReference type="Proteomes" id="UP000247612"/>
    </source>
</evidence>
<dbReference type="PANTHER" id="PTHR32502:SF5">
    <property type="entry name" value="N-ACETYLGALACTOSAMINE PERMEASE IID COMPONENT-RELATED"/>
    <property type="match status" value="1"/>
</dbReference>
<feature type="transmembrane region" description="Helical" evidence="9">
    <location>
        <begin position="153"/>
        <end position="174"/>
    </location>
</feature>
<keyword evidence="2" id="KW-0813">Transport</keyword>
<gene>
    <name evidence="10" type="ORF">DES51_11547</name>
</gene>
<dbReference type="Proteomes" id="UP000247612">
    <property type="component" value="Unassembled WGS sequence"/>
</dbReference>
<keyword evidence="5" id="KW-0598">Phosphotransferase system</keyword>
<feature type="transmembrane region" description="Helical" evidence="9">
    <location>
        <begin position="79"/>
        <end position="102"/>
    </location>
</feature>
<dbReference type="AlphaFoldDB" id="A0A318KFK8"/>
<comment type="subcellular location">
    <subcellularLocation>
        <location evidence="1">Cell membrane</location>
        <topology evidence="1">Multi-pass membrane protein</topology>
    </subcellularLocation>
</comment>
<dbReference type="GO" id="GO:0016740">
    <property type="term" value="F:transferase activity"/>
    <property type="evidence" value="ECO:0007669"/>
    <property type="project" value="UniProtKB-KW"/>
</dbReference>
<evidence type="ECO:0000256" key="1">
    <source>
        <dbReference type="ARBA" id="ARBA00004651"/>
    </source>
</evidence>
<reference evidence="10 11" key="1">
    <citation type="submission" date="2018-05" db="EMBL/GenBank/DDBJ databases">
        <title>Genomic Encyclopedia of Type Strains, Phase IV (KMG-IV): sequencing the most valuable type-strain genomes for metagenomic binning, comparative biology and taxonomic classification.</title>
        <authorList>
            <person name="Goeker M."/>
        </authorList>
    </citation>
    <scope>NUCLEOTIDE SEQUENCE [LARGE SCALE GENOMIC DNA]</scope>
    <source>
        <strain evidence="10 11">JC118</strain>
    </source>
</reference>
<dbReference type="EMBL" id="QJKH01000015">
    <property type="protein sequence ID" value="PXX76070.1"/>
    <property type="molecule type" value="Genomic_DNA"/>
</dbReference>
<feature type="transmembrane region" description="Helical" evidence="9">
    <location>
        <begin position="514"/>
        <end position="533"/>
    </location>
</feature>
<dbReference type="RefSeq" id="WP_022939375.1">
    <property type="nucleotide sequence ID" value="NZ_CABKRQ010000009.1"/>
</dbReference>
<keyword evidence="8 9" id="KW-0472">Membrane</keyword>
<proteinExistence type="predicted"/>
<evidence type="ECO:0000256" key="4">
    <source>
        <dbReference type="ARBA" id="ARBA00022597"/>
    </source>
</evidence>
<dbReference type="OrthoDB" id="9795582at2"/>
<sequence>MEVSIIQICLIALYYCLAETAWPFGSMGTWATINRPMVSGLIIGMILGNPVQGTIIGATINIMYLGIISAGGSLPADSGMAGILGTSFALIGGLDINAALALAVPLGLFGSVLNVLTMTGQCFFVTLADKWISEGKSNHLMFVNVYIPYAIKWIIRFVAIYVILYFGSSAVVSISESLSGPVLDALSVMGGLLPAVGIGLMLLTIFEGRAKWFLFLGFLATSFLGLNTIAVSLIFGIVAIVVVGFTATDFAAFKEVSDTNENTYKIINKKELVHAWLRWQYYNESCYNYERMQGIGFCTAMVPVLNKIYKNDKAGLIAAMKRHSMFFNTDHDFGGMILGICTSMEEQKKLGADIPDEAFVSLKSGLMGPCAGIGDTLSQVVLIPVLAVIFINLATQGAVWAPIAYTIIFLSIFYGVGYWMLFIGYKSGGETVLRLMESGLFNKVIEIAGILGCAVAGALICNYVSFNWNIVMVQNEVEIFNLQTGVFDAIVPNLMPLLLTLGVYFAAKKGVKSSTITFATMGLGFVLGILGLIA</sequence>
<feature type="transmembrane region" description="Helical" evidence="9">
    <location>
        <begin position="444"/>
        <end position="466"/>
    </location>
</feature>
<evidence type="ECO:0000256" key="5">
    <source>
        <dbReference type="ARBA" id="ARBA00022683"/>
    </source>
</evidence>
<feature type="transmembrane region" description="Helical" evidence="9">
    <location>
        <begin position="42"/>
        <end position="67"/>
    </location>
</feature>
<dbReference type="STRING" id="1034346.GCA_000313565_03099"/>
<dbReference type="GO" id="GO:0005886">
    <property type="term" value="C:plasma membrane"/>
    <property type="evidence" value="ECO:0007669"/>
    <property type="project" value="UniProtKB-SubCell"/>
</dbReference>
<dbReference type="GO" id="GO:0009401">
    <property type="term" value="P:phosphoenolpyruvate-dependent sugar phosphotransferase system"/>
    <property type="evidence" value="ECO:0007669"/>
    <property type="project" value="UniProtKB-KW"/>
</dbReference>
<feature type="transmembrane region" description="Helical" evidence="9">
    <location>
        <begin position="186"/>
        <end position="206"/>
    </location>
</feature>
<evidence type="ECO:0000256" key="7">
    <source>
        <dbReference type="ARBA" id="ARBA00022989"/>
    </source>
</evidence>
<keyword evidence="10" id="KW-0808">Transferase</keyword>
<dbReference type="InterPro" id="IPR004704">
    <property type="entry name" value="PTS_IID_man"/>
</dbReference>
<feature type="transmembrane region" description="Helical" evidence="9">
    <location>
        <begin position="213"/>
        <end position="245"/>
    </location>
</feature>
<evidence type="ECO:0000256" key="2">
    <source>
        <dbReference type="ARBA" id="ARBA00022448"/>
    </source>
</evidence>
<dbReference type="InterPro" id="IPR004700">
    <property type="entry name" value="PTS_IIC_man"/>
</dbReference>
<protein>
    <submittedName>
        <fullName evidence="10">Mannose/fructose/N-acetylgalactosamine-specific phosphotransferase system component IID</fullName>
    </submittedName>
</protein>
<evidence type="ECO:0000313" key="10">
    <source>
        <dbReference type="EMBL" id="PXX76070.1"/>
    </source>
</evidence>
<keyword evidence="3" id="KW-1003">Cell membrane</keyword>
<dbReference type="Pfam" id="PF03609">
    <property type="entry name" value="EII-Sor"/>
    <property type="match status" value="1"/>
</dbReference>
<dbReference type="PANTHER" id="PTHR32502">
    <property type="entry name" value="N-ACETYLGALACTOSAMINE PERMEASE II COMPONENT-RELATED"/>
    <property type="match status" value="1"/>
</dbReference>
<dbReference type="PROSITE" id="PS51106">
    <property type="entry name" value="PTS_EIIC_TYPE_4"/>
    <property type="match status" value="1"/>
</dbReference>
<organism evidence="10 11">
    <name type="scientific">Dielma fastidiosa</name>
    <dbReference type="NCBI Taxonomy" id="1034346"/>
    <lineage>
        <taxon>Bacteria</taxon>
        <taxon>Bacillati</taxon>
        <taxon>Bacillota</taxon>
        <taxon>Erysipelotrichia</taxon>
        <taxon>Erysipelotrichales</taxon>
        <taxon>Erysipelotrichaceae</taxon>
        <taxon>Dielma</taxon>
    </lineage>
</organism>
<keyword evidence="4" id="KW-0762">Sugar transport</keyword>
<feature type="transmembrane region" description="Helical" evidence="9">
    <location>
        <begin position="399"/>
        <end position="423"/>
    </location>
</feature>
<keyword evidence="6 9" id="KW-0812">Transmembrane</keyword>
<evidence type="ECO:0000256" key="9">
    <source>
        <dbReference type="SAM" id="Phobius"/>
    </source>
</evidence>
<dbReference type="Pfam" id="PF03613">
    <property type="entry name" value="EIID-AGA"/>
    <property type="match status" value="1"/>
</dbReference>
<comment type="caution">
    <text evidence="10">The sequence shown here is derived from an EMBL/GenBank/DDBJ whole genome shotgun (WGS) entry which is preliminary data.</text>
</comment>
<feature type="transmembrane region" description="Helical" evidence="9">
    <location>
        <begin position="486"/>
        <end position="507"/>
    </location>
</feature>
<accession>A0A318KFK8</accession>
<keyword evidence="11" id="KW-1185">Reference proteome</keyword>
<dbReference type="InterPro" id="IPR050303">
    <property type="entry name" value="GatZ_KbaZ_carbometab"/>
</dbReference>
<keyword evidence="7 9" id="KW-1133">Transmembrane helix</keyword>
<dbReference type="PROSITE" id="PS51108">
    <property type="entry name" value="PTS_EIID"/>
    <property type="match status" value="1"/>
</dbReference>
<evidence type="ECO:0000256" key="3">
    <source>
        <dbReference type="ARBA" id="ARBA00022475"/>
    </source>
</evidence>
<evidence type="ECO:0000256" key="8">
    <source>
        <dbReference type="ARBA" id="ARBA00023136"/>
    </source>
</evidence>